<evidence type="ECO:0000313" key="4">
    <source>
        <dbReference type="Proteomes" id="UP001159363"/>
    </source>
</evidence>
<keyword evidence="4" id="KW-1185">Reference proteome</keyword>
<dbReference type="EMBL" id="JARBHB010000013">
    <property type="protein sequence ID" value="KAJ8870715.1"/>
    <property type="molecule type" value="Genomic_DNA"/>
</dbReference>
<feature type="domain" description="DUF1977" evidence="2">
    <location>
        <begin position="792"/>
        <end position="848"/>
    </location>
</feature>
<dbReference type="Pfam" id="PF09320">
    <property type="entry name" value="DUF1977"/>
    <property type="match status" value="1"/>
</dbReference>
<protein>
    <recommendedName>
        <fullName evidence="2">DUF1977 domain-containing protein</fullName>
    </recommendedName>
</protein>
<reference evidence="3 4" key="1">
    <citation type="submission" date="2023-02" db="EMBL/GenBank/DDBJ databases">
        <title>LHISI_Scaffold_Assembly.</title>
        <authorList>
            <person name="Stuart O.P."/>
            <person name="Cleave R."/>
            <person name="Magrath M.J.L."/>
            <person name="Mikheyev A.S."/>
        </authorList>
    </citation>
    <scope>NUCLEOTIDE SEQUENCE [LARGE SCALE GENOMIC DNA]</scope>
    <source>
        <strain evidence="3">Daus_M_001</strain>
        <tissue evidence="3">Leg muscle</tissue>
    </source>
</reference>
<accession>A0ABQ9GE86</accession>
<feature type="region of interest" description="Disordered" evidence="1">
    <location>
        <begin position="1038"/>
        <end position="1064"/>
    </location>
</feature>
<gene>
    <name evidence="3" type="ORF">PR048_029740</name>
</gene>
<comment type="caution">
    <text evidence="3">The sequence shown here is derived from an EMBL/GenBank/DDBJ whole genome shotgun (WGS) entry which is preliminary data.</text>
</comment>
<dbReference type="Proteomes" id="UP001159363">
    <property type="component" value="Chromosome 12"/>
</dbReference>
<dbReference type="InterPro" id="IPR015399">
    <property type="entry name" value="DUF1977_DnaJ-like"/>
</dbReference>
<evidence type="ECO:0000259" key="2">
    <source>
        <dbReference type="Pfam" id="PF09320"/>
    </source>
</evidence>
<evidence type="ECO:0000313" key="3">
    <source>
        <dbReference type="EMBL" id="KAJ8870715.1"/>
    </source>
</evidence>
<proteinExistence type="predicted"/>
<sequence length="1458" mass="164389">MSYPASIRKRCFNLSPYPSREIRNEQRCHYPDKPTPVLEGCSTPHCWKIADQGIFPYIRKSRTMLQQRRRARWPIRSVSSPWSVSLQHGFELLLSSLRRQYYTTQQLRTKDILLFLDFPCFFVYLQHSPNTGPHFCTTGPGAQLPKSHPQDCSSAERQTALLMYSKQGGIKNRIKRRTLCLTTPKPEDLPINYSSILPPTQESPLDYLLGICWPKSEPDTPRPNQPETPPPVASVNAPQVVSEKDVSDSCLIKLASVKIIWVCLPSKVIPKPRANPSPANYISARQLTRPLHIAPISQARRPLPASLSLKYHLILLSPIHPGTAGVPPVGSPSYSIYGHQINRKTPTDHTVWKNLTSHSFKYLGETMQPMGLNTISNTERIVKLQKTYKITWNHYSKRVVSRNAKLRHCNTVVLPEALYAAETTVIWGMTKIHDIEKQERKILRKIHGAVLRDGTWIRRPTKELYKNTDTITYKFRKIHLQFYGHYAGWTNWMKETQEGLERLKISEEEIKDRKKFRNIIRNKKIEQEPKKEMIGRRWTEERKEKHNELMKRFWEERIKEKGSEAAIGSSHAGNCQDVFPYLHPTPYRDHVTVQAMLATVRPCSLTFTPHPTATTLPSRPCWQLSGRVPLPSPHTLPRPRYRPGHAGNCQAVFPYLHPTPYRDHSADYPPGSGYNPSAVCVSLIQTICLDPASWGWFTWVPPNGRLVQSGGESNSKVIRAVIDSRPGSTILLTKRAANKRDANWPRSLATESVRVLQALLTAFASQGEVVQRGHCDDLLPRSQGVTGLLLSRSKFPVQRKTLNLKVPYYVKENFHSEYQGSLRRLEITVEEEYVNNLRHSCYREKNYKFLPCFFYQLSRPSSKPRSFSRSVSCSHLVVLYLELGDSQVRCRETGGWPGFGGVLTAVACYEGRLGGGGGETMLWKARNFGDRDLFQKAQNIHTPSCDVLNDLQGPWQRLPAQWLLVLPSSLTQVQDWQATCSSRSRTCPVGDWLESCYLLSLVGTHPMSWMNNHDNTHASLLWPGQVLQLHCRPRQGSDGNMLSGSSGISKQHLETPKNSVGGGGLRVGTKSGSQAQSFSVALRAVCEAATHTSSLTGSAEWRVVQQRPTLAVAEMLHTSGEGVANTWVVVRKEKGEEWELLEATRWVQDPLEGAGPLDLDGVIGHWYDCSHLHGLEVTIKIPGPGIMRSRSSWAKSLALRAHLTDSVRLPYLAHLTRNMFLQLQGWLDTTGAGPKLWCLTAAVDCWNAVFCARLTVEELVVAVSSLWGYCWLVVGATGTPGGSREKCLELLVVGSGNLYKEPQHTKILGELLEKITRVFIHTLSFIVCSASPRLGWNELGGRTYPCTWLYGLWCSGLFGKLHWSGDNVCKVVVKQLTILSELQVSLTQHIWLTFYVRRVVEGLGLVGGRLVVGYNRDRGESNPRVRQMEVNSLPGSSTLLTIRVANKQDASCPRGMRW</sequence>
<feature type="compositionally biased region" description="Polar residues" evidence="1">
    <location>
        <begin position="1038"/>
        <end position="1049"/>
    </location>
</feature>
<evidence type="ECO:0000256" key="1">
    <source>
        <dbReference type="SAM" id="MobiDB-lite"/>
    </source>
</evidence>
<organism evidence="3 4">
    <name type="scientific">Dryococelus australis</name>
    <dbReference type="NCBI Taxonomy" id="614101"/>
    <lineage>
        <taxon>Eukaryota</taxon>
        <taxon>Metazoa</taxon>
        <taxon>Ecdysozoa</taxon>
        <taxon>Arthropoda</taxon>
        <taxon>Hexapoda</taxon>
        <taxon>Insecta</taxon>
        <taxon>Pterygota</taxon>
        <taxon>Neoptera</taxon>
        <taxon>Polyneoptera</taxon>
        <taxon>Phasmatodea</taxon>
        <taxon>Verophasmatodea</taxon>
        <taxon>Anareolatae</taxon>
        <taxon>Phasmatidae</taxon>
        <taxon>Eurycanthinae</taxon>
        <taxon>Dryococelus</taxon>
    </lineage>
</organism>
<name>A0ABQ9GE86_9NEOP</name>